<keyword evidence="2" id="KW-1003">Cell membrane</keyword>
<dbReference type="EMBL" id="AP025028">
    <property type="protein sequence ID" value="BDA77377.1"/>
    <property type="molecule type" value="Genomic_DNA"/>
</dbReference>
<feature type="transmembrane region" description="Helical" evidence="4">
    <location>
        <begin position="55"/>
        <end position="76"/>
    </location>
</feature>
<keyword evidence="4" id="KW-0812">Transmembrane</keyword>
<feature type="transmembrane region" description="Helical" evidence="4">
    <location>
        <begin position="12"/>
        <end position="35"/>
    </location>
</feature>
<dbReference type="InterPro" id="IPR034804">
    <property type="entry name" value="SQR/QFR_C/D"/>
</dbReference>
<reference evidence="7 8" key="1">
    <citation type="submission" date="2021-08" db="EMBL/GenBank/DDBJ databases">
        <title>Complete genome sequence of Leptospira kobayashii strain E30.</title>
        <authorList>
            <person name="Nakao R."/>
            <person name="Nakamura S."/>
            <person name="Masuzawa T."/>
            <person name="Koizumi N."/>
        </authorList>
    </citation>
    <scope>NUCLEOTIDE SEQUENCE [LARGE SCALE GENOMIC DNA]</scope>
    <source>
        <strain evidence="7 8">E30</strain>
    </source>
</reference>
<dbReference type="Pfam" id="PF00111">
    <property type="entry name" value="Fer2"/>
    <property type="match status" value="1"/>
</dbReference>
<dbReference type="PANTHER" id="PTHR43081">
    <property type="entry name" value="ADENYLATE CYCLASE, TERMINAL-DIFFERENTIATION SPECIFIC-RELATED"/>
    <property type="match status" value="1"/>
</dbReference>
<sequence>MDLIFGWKNRLRLGSGLVLFAYVFTHLLNHSLGIVSLDLLESSRKLFIGFWRFPAIHPILFFATSIHIILTLSSILSRKTLKMSQGEFLQFFSGLAIPQLLIGHIAVTVAMNEMLGVDDSYTHLFLVYGSFFTAIDVTLLLIVWAHGCFGLYFWLRYKPWFIRYSNLFLVIVSIFPVLSIMGIISAQKEAFLLSQDPEWLEEFLLTLPEKVEKIKEYSLQVGTGASLVFNSIIFSLFVFRLFFLRSQNKKKTIKVHYPNGKISIVSPGTTILEASKLAKLPHANVCGGRGRCSTCRVHIESGLEELDSPSEEETAVLARISAPKSVRLACQAIPKSDIYIEPLLPTNATAIDAIRQSRYIYGTEKEIVILFADLRGFTTFTEQMLPYDVVFILNSYFQQVGSEIEKAGGKIDKLMGDGLMAIFGLDTNLTEASNQAVIAVQNMSEQLVHLNERLQKELPEPLRMGIGIHSGVVILGTFGNSTTPTAIGDAVNTASRLESATKEYSCEVIVSENVAKYSLADFSGFEKHTISVRGKTESVNVYLIPFGRDLKISKIETTLN</sequence>
<dbReference type="Gene3D" id="3.30.70.1230">
    <property type="entry name" value="Nucleotide cyclase"/>
    <property type="match status" value="1"/>
</dbReference>
<protein>
    <submittedName>
        <fullName evidence="7">Adenylate/guanylate cyclase domain-containing protein</fullName>
    </submittedName>
</protein>
<dbReference type="PANTHER" id="PTHR43081:SF17">
    <property type="entry name" value="BLL5647 PROTEIN"/>
    <property type="match status" value="1"/>
</dbReference>
<comment type="subcellular location">
    <subcellularLocation>
        <location evidence="1">Cell membrane</location>
        <topology evidence="1">Multi-pass membrane protein</topology>
    </subcellularLocation>
</comment>
<dbReference type="InterPro" id="IPR036010">
    <property type="entry name" value="2Fe-2S_ferredoxin-like_sf"/>
</dbReference>
<dbReference type="Proteomes" id="UP000245263">
    <property type="component" value="Chromosome 1"/>
</dbReference>
<dbReference type="Pfam" id="PF00211">
    <property type="entry name" value="Guanylate_cyc"/>
    <property type="match status" value="1"/>
</dbReference>
<dbReference type="CDD" id="cd00207">
    <property type="entry name" value="fer2"/>
    <property type="match status" value="1"/>
</dbReference>
<proteinExistence type="predicted"/>
<evidence type="ECO:0000256" key="1">
    <source>
        <dbReference type="ARBA" id="ARBA00004651"/>
    </source>
</evidence>
<evidence type="ECO:0000256" key="4">
    <source>
        <dbReference type="SAM" id="Phobius"/>
    </source>
</evidence>
<feature type="domain" description="Guanylate cyclase" evidence="5">
    <location>
        <begin position="368"/>
        <end position="498"/>
    </location>
</feature>
<evidence type="ECO:0000256" key="2">
    <source>
        <dbReference type="ARBA" id="ARBA00022475"/>
    </source>
</evidence>
<dbReference type="SUPFAM" id="SSF54292">
    <property type="entry name" value="2Fe-2S ferredoxin-like"/>
    <property type="match status" value="1"/>
</dbReference>
<organism evidence="7 8">
    <name type="scientific">Leptospira kobayashii</name>
    <dbReference type="NCBI Taxonomy" id="1917830"/>
    <lineage>
        <taxon>Bacteria</taxon>
        <taxon>Pseudomonadati</taxon>
        <taxon>Spirochaetota</taxon>
        <taxon>Spirochaetia</taxon>
        <taxon>Leptospirales</taxon>
        <taxon>Leptospiraceae</taxon>
        <taxon>Leptospira</taxon>
    </lineage>
</organism>
<feature type="transmembrane region" description="Helical" evidence="4">
    <location>
        <begin position="88"/>
        <end position="111"/>
    </location>
</feature>
<keyword evidence="8" id="KW-1185">Reference proteome</keyword>
<dbReference type="SUPFAM" id="SSF81343">
    <property type="entry name" value="Fumarate reductase respiratory complex transmembrane subunits"/>
    <property type="match status" value="1"/>
</dbReference>
<gene>
    <name evidence="7" type="primary">cyaA_1</name>
    <name evidence="7" type="ORF">LPTSP3_g03070</name>
</gene>
<feature type="transmembrane region" description="Helical" evidence="4">
    <location>
        <begin position="225"/>
        <end position="244"/>
    </location>
</feature>
<accession>A0ABM7UQG1</accession>
<dbReference type="InterPro" id="IPR001041">
    <property type="entry name" value="2Fe-2S_ferredoxin-type"/>
</dbReference>
<dbReference type="RefSeq" id="WP_109021978.1">
    <property type="nucleotide sequence ID" value="NZ_AP025028.1"/>
</dbReference>
<feature type="transmembrane region" description="Helical" evidence="4">
    <location>
        <begin position="167"/>
        <end position="186"/>
    </location>
</feature>
<dbReference type="InterPro" id="IPR001054">
    <property type="entry name" value="A/G_cyclase"/>
</dbReference>
<keyword evidence="4" id="KW-1133">Transmembrane helix</keyword>
<dbReference type="InterPro" id="IPR029787">
    <property type="entry name" value="Nucleotide_cyclase"/>
</dbReference>
<evidence type="ECO:0000256" key="3">
    <source>
        <dbReference type="ARBA" id="ARBA00023136"/>
    </source>
</evidence>
<dbReference type="SMART" id="SM00044">
    <property type="entry name" value="CYCc"/>
    <property type="match status" value="1"/>
</dbReference>
<feature type="domain" description="2Fe-2S ferredoxin-type" evidence="6">
    <location>
        <begin position="251"/>
        <end position="346"/>
    </location>
</feature>
<dbReference type="InterPro" id="IPR012675">
    <property type="entry name" value="Beta-grasp_dom_sf"/>
</dbReference>
<dbReference type="SUPFAM" id="SSF55073">
    <property type="entry name" value="Nucleotide cyclase"/>
    <property type="match status" value="1"/>
</dbReference>
<name>A0ABM7UQG1_9LEPT</name>
<evidence type="ECO:0000259" key="6">
    <source>
        <dbReference type="PROSITE" id="PS51085"/>
    </source>
</evidence>
<feature type="transmembrane region" description="Helical" evidence="4">
    <location>
        <begin position="131"/>
        <end position="155"/>
    </location>
</feature>
<dbReference type="PROSITE" id="PS50125">
    <property type="entry name" value="GUANYLATE_CYCLASE_2"/>
    <property type="match status" value="1"/>
</dbReference>
<evidence type="ECO:0000313" key="7">
    <source>
        <dbReference type="EMBL" id="BDA77377.1"/>
    </source>
</evidence>
<dbReference type="CDD" id="cd07302">
    <property type="entry name" value="CHD"/>
    <property type="match status" value="1"/>
</dbReference>
<keyword evidence="3 4" id="KW-0472">Membrane</keyword>
<dbReference type="InterPro" id="IPR050697">
    <property type="entry name" value="Adenylyl/Guanylyl_Cyclase_3/4"/>
</dbReference>
<evidence type="ECO:0000259" key="5">
    <source>
        <dbReference type="PROSITE" id="PS50125"/>
    </source>
</evidence>
<dbReference type="PROSITE" id="PS51085">
    <property type="entry name" value="2FE2S_FER_2"/>
    <property type="match status" value="1"/>
</dbReference>
<dbReference type="Gene3D" id="3.10.20.30">
    <property type="match status" value="1"/>
</dbReference>
<evidence type="ECO:0000313" key="8">
    <source>
        <dbReference type="Proteomes" id="UP000245263"/>
    </source>
</evidence>